<dbReference type="PANTHER" id="PTHR32039:SF7">
    <property type="entry name" value="COMPETENCE PROTEIN COMM"/>
    <property type="match status" value="1"/>
</dbReference>
<dbReference type="Gene3D" id="3.40.50.300">
    <property type="entry name" value="P-loop containing nucleotide triphosphate hydrolases"/>
    <property type="match status" value="1"/>
</dbReference>
<dbReference type="InterPro" id="IPR004482">
    <property type="entry name" value="Mg_chelat-rel"/>
</dbReference>
<dbReference type="EMBL" id="VDFQ02000005">
    <property type="protein sequence ID" value="KAA1420539.1"/>
    <property type="molecule type" value="Genomic_DNA"/>
</dbReference>
<sequence>MGLGRTMSVSLEGMRGRLVDIEVDVSAGLPKTTLVGLPDASLAEARDRCRAAIVNSRFPWPDRKVTINLSPAWLPKSGAHFDLGIALAVLASEGHVPQDRIAGAAVLGELGLDGRLRAVAGVLPATVAAVAAGCEVVIVPEPNAAEAAIVDGARIIGVRSLRQAAALLRGEDPPHEPPVEPLVPGVDPRPGRLEGLDMSDVAGQHEARGAVVVAAAGAHHLALTGPPGVGKTMLAQRLPALLPDLDHQQSMETSAVYSIAGALSPDAPQLRRPPFVDPHHTASAAALVGGGTRVVRPGAMSLAHHGVLFLDEAPEFRRDVLEALRQPLESGCVTVARAAQTAEFPARFLLVLASNPCPCGSRSGTGSGCTCTAVVKRRYGERLSAPILDRVDLQRSVGPVSARDTGVNAVPPIATSVLAERVAQARERQRRRLAGTPWRTNAEVPGAYLRRSLPTPPRLVRTVDRLVRDGKVNARTADRLLRVAWTITDLREQREPDLDALDLATVLRRDLALAANQLDGISA</sequence>
<dbReference type="SMART" id="SM00382">
    <property type="entry name" value="AAA"/>
    <property type="match status" value="1"/>
</dbReference>
<dbReference type="GO" id="GO:0005524">
    <property type="term" value="F:ATP binding"/>
    <property type="evidence" value="ECO:0007669"/>
    <property type="project" value="InterPro"/>
</dbReference>
<feature type="domain" description="AAA+ ATPase" evidence="2">
    <location>
        <begin position="217"/>
        <end position="401"/>
    </location>
</feature>
<proteinExistence type="inferred from homology"/>
<dbReference type="InterPro" id="IPR020568">
    <property type="entry name" value="Ribosomal_Su5_D2-typ_SF"/>
</dbReference>
<evidence type="ECO:0000313" key="4">
    <source>
        <dbReference type="Proteomes" id="UP000307768"/>
    </source>
</evidence>
<dbReference type="SUPFAM" id="SSF52540">
    <property type="entry name" value="P-loop containing nucleoside triphosphate hydrolases"/>
    <property type="match status" value="1"/>
</dbReference>
<protein>
    <submittedName>
        <fullName evidence="3">YifB family Mg chelatase-like AAA ATPase</fullName>
    </submittedName>
</protein>
<dbReference type="Pfam" id="PF13541">
    <property type="entry name" value="ChlI"/>
    <property type="match status" value="1"/>
</dbReference>
<dbReference type="AlphaFoldDB" id="A0A5Q6RR78"/>
<organism evidence="3 4">
    <name type="scientific">Mumia zhuanghuii</name>
    <dbReference type="NCBI Taxonomy" id="2585211"/>
    <lineage>
        <taxon>Bacteria</taxon>
        <taxon>Bacillati</taxon>
        <taxon>Actinomycetota</taxon>
        <taxon>Actinomycetes</taxon>
        <taxon>Propionibacteriales</taxon>
        <taxon>Nocardioidaceae</taxon>
        <taxon>Mumia</taxon>
    </lineage>
</organism>
<accession>A0A5Q6RR78</accession>
<name>A0A5Q6RR78_9ACTN</name>
<dbReference type="RefSeq" id="WP_149770708.1">
    <property type="nucleotide sequence ID" value="NZ_VDFQ02000005.1"/>
</dbReference>
<dbReference type="InterPro" id="IPR027417">
    <property type="entry name" value="P-loop_NTPase"/>
</dbReference>
<dbReference type="Pfam" id="PF13335">
    <property type="entry name" value="Mg_chelatase_C"/>
    <property type="match status" value="1"/>
</dbReference>
<evidence type="ECO:0000259" key="2">
    <source>
        <dbReference type="SMART" id="SM00382"/>
    </source>
</evidence>
<dbReference type="CDD" id="cd00009">
    <property type="entry name" value="AAA"/>
    <property type="match status" value="1"/>
</dbReference>
<dbReference type="Pfam" id="PF01078">
    <property type="entry name" value="Mg_chelatase"/>
    <property type="match status" value="1"/>
</dbReference>
<dbReference type="OrthoDB" id="9813147at2"/>
<dbReference type="InterPro" id="IPR003593">
    <property type="entry name" value="AAA+_ATPase"/>
</dbReference>
<evidence type="ECO:0000256" key="1">
    <source>
        <dbReference type="ARBA" id="ARBA00006354"/>
    </source>
</evidence>
<dbReference type="Proteomes" id="UP000307768">
    <property type="component" value="Unassembled WGS sequence"/>
</dbReference>
<comment type="similarity">
    <text evidence="1">Belongs to the Mg-chelatase subunits D/I family. ComM subfamily.</text>
</comment>
<dbReference type="Gene3D" id="3.30.230.10">
    <property type="match status" value="1"/>
</dbReference>
<dbReference type="InterPro" id="IPR025158">
    <property type="entry name" value="Mg_chelat-rel_C"/>
</dbReference>
<dbReference type="NCBIfam" id="TIGR00368">
    <property type="entry name" value="YifB family Mg chelatase-like AAA ATPase"/>
    <property type="match status" value="1"/>
</dbReference>
<gene>
    <name evidence="3" type="ORF">FE697_016430</name>
</gene>
<reference evidence="3 4" key="1">
    <citation type="submission" date="2019-09" db="EMBL/GenBank/DDBJ databases">
        <title>Mumia zhuanghuii sp. nov. isolated from the intestinal contents of plateau pika (Ochotona curzoniae) in the Qinghai-Tibet plateau of China.</title>
        <authorList>
            <person name="Tian Z."/>
        </authorList>
    </citation>
    <scope>NUCLEOTIDE SEQUENCE [LARGE SCALE GENOMIC DNA]</scope>
    <source>
        <strain evidence="4">350</strain>
    </source>
</reference>
<dbReference type="SUPFAM" id="SSF54211">
    <property type="entry name" value="Ribosomal protein S5 domain 2-like"/>
    <property type="match status" value="1"/>
</dbReference>
<dbReference type="InterPro" id="IPR000523">
    <property type="entry name" value="Mg_chelatse_chII-like_cat_dom"/>
</dbReference>
<evidence type="ECO:0000313" key="3">
    <source>
        <dbReference type="EMBL" id="KAA1420539.1"/>
    </source>
</evidence>
<comment type="caution">
    <text evidence="3">The sequence shown here is derived from an EMBL/GenBank/DDBJ whole genome shotgun (WGS) entry which is preliminary data.</text>
</comment>
<dbReference type="InterPro" id="IPR014721">
    <property type="entry name" value="Ribsml_uS5_D2-typ_fold_subgr"/>
</dbReference>
<dbReference type="PANTHER" id="PTHR32039">
    <property type="entry name" value="MAGNESIUM-CHELATASE SUBUNIT CHLI"/>
    <property type="match status" value="1"/>
</dbReference>
<dbReference type="InterPro" id="IPR045006">
    <property type="entry name" value="CHLI-like"/>
</dbReference>